<dbReference type="Pfam" id="PF00378">
    <property type="entry name" value="ECH_1"/>
    <property type="match status" value="1"/>
</dbReference>
<organism evidence="2 3">
    <name type="scientific">Nocardia flavorosea</name>
    <dbReference type="NCBI Taxonomy" id="53429"/>
    <lineage>
        <taxon>Bacteria</taxon>
        <taxon>Bacillati</taxon>
        <taxon>Actinomycetota</taxon>
        <taxon>Actinomycetes</taxon>
        <taxon>Mycobacteriales</taxon>
        <taxon>Nocardiaceae</taxon>
        <taxon>Nocardia</taxon>
    </lineage>
</organism>
<protein>
    <recommendedName>
        <fullName evidence="4">Enoyl-CoA hydratase</fullName>
    </recommendedName>
</protein>
<dbReference type="Gene3D" id="1.10.12.10">
    <property type="entry name" value="Lyase 2-enoyl-coa Hydratase, Chain A, domain 2"/>
    <property type="match status" value="1"/>
</dbReference>
<reference evidence="2 3" key="1">
    <citation type="submission" date="2020-04" db="EMBL/GenBank/DDBJ databases">
        <title>MicrobeNet Type strains.</title>
        <authorList>
            <person name="Nicholson A.C."/>
        </authorList>
    </citation>
    <scope>NUCLEOTIDE SEQUENCE [LARGE SCALE GENOMIC DNA]</scope>
    <source>
        <strain evidence="2 3">JCM 3332</strain>
    </source>
</reference>
<evidence type="ECO:0000313" key="3">
    <source>
        <dbReference type="Proteomes" id="UP000570678"/>
    </source>
</evidence>
<dbReference type="InterPro" id="IPR014748">
    <property type="entry name" value="Enoyl-CoA_hydra_C"/>
</dbReference>
<sequence length="263" mass="27842">MTDYTTIRLDHDDAGVATLTFDRPEHFNGVTVTMAAEMTDALDRVAGDREVRVLVLTGAGRSFCPGADVHGSNAQGGPAPADVSPVAADISLPIRLYELPVPTIAAVNGACAGAGFGFACACDLRVAARSAVFRSSFLTIGVAGDMGLPWLLPRLIGESAAKRLSLLDDKLSAGQALELGLLTSVHDDADFPAAVATVAAHLAGRAPLAARALKQHYLTAARVDFRSFIDLEFQRLHHLFATDDAREGFAAFSERRIPRFTGR</sequence>
<dbReference type="CDD" id="cd06558">
    <property type="entry name" value="crotonase-like"/>
    <property type="match status" value="1"/>
</dbReference>
<dbReference type="InterPro" id="IPR029045">
    <property type="entry name" value="ClpP/crotonase-like_dom_sf"/>
</dbReference>
<dbReference type="PANTHER" id="PTHR43459">
    <property type="entry name" value="ENOYL-COA HYDRATASE"/>
    <property type="match status" value="1"/>
</dbReference>
<dbReference type="RefSeq" id="WP_062979692.1">
    <property type="nucleotide sequence ID" value="NZ_JAAXOT010000012.1"/>
</dbReference>
<dbReference type="Proteomes" id="UP000570678">
    <property type="component" value="Unassembled WGS sequence"/>
</dbReference>
<accession>A0A846YN22</accession>
<dbReference type="PANTHER" id="PTHR43459:SF1">
    <property type="entry name" value="EG:BACN32G11.4 PROTEIN"/>
    <property type="match status" value="1"/>
</dbReference>
<dbReference type="InterPro" id="IPR001753">
    <property type="entry name" value="Enoyl-CoA_hydra/iso"/>
</dbReference>
<comment type="caution">
    <text evidence="2">The sequence shown here is derived from an EMBL/GenBank/DDBJ whole genome shotgun (WGS) entry which is preliminary data.</text>
</comment>
<dbReference type="Gene3D" id="3.90.226.10">
    <property type="entry name" value="2-enoyl-CoA Hydratase, Chain A, domain 1"/>
    <property type="match status" value="1"/>
</dbReference>
<dbReference type="EMBL" id="JAAXOT010000012">
    <property type="protein sequence ID" value="NKY58954.1"/>
    <property type="molecule type" value="Genomic_DNA"/>
</dbReference>
<evidence type="ECO:0000256" key="1">
    <source>
        <dbReference type="ARBA" id="ARBA00005254"/>
    </source>
</evidence>
<dbReference type="GO" id="GO:0003824">
    <property type="term" value="F:catalytic activity"/>
    <property type="evidence" value="ECO:0007669"/>
    <property type="project" value="UniProtKB-ARBA"/>
</dbReference>
<dbReference type="AlphaFoldDB" id="A0A846YN22"/>
<evidence type="ECO:0000313" key="2">
    <source>
        <dbReference type="EMBL" id="NKY58954.1"/>
    </source>
</evidence>
<comment type="similarity">
    <text evidence="1">Belongs to the enoyl-CoA hydratase/isomerase family.</text>
</comment>
<name>A0A846YN22_9NOCA</name>
<keyword evidence="3" id="KW-1185">Reference proteome</keyword>
<evidence type="ECO:0008006" key="4">
    <source>
        <dbReference type="Google" id="ProtNLM"/>
    </source>
</evidence>
<proteinExistence type="inferred from homology"/>
<gene>
    <name evidence="2" type="ORF">HGA15_22950</name>
</gene>
<dbReference type="SUPFAM" id="SSF52096">
    <property type="entry name" value="ClpP/crotonase"/>
    <property type="match status" value="1"/>
</dbReference>